<reference evidence="3" key="1">
    <citation type="submission" date="2017-09" db="EMBL/GenBank/DDBJ databases">
        <title>Depth-based differentiation of microbial function through sediment-hosted aquifers and enrichment of novel symbionts in the deep terrestrial subsurface.</title>
        <authorList>
            <person name="Probst A.J."/>
            <person name="Ladd B."/>
            <person name="Jarett J.K."/>
            <person name="Geller-Mcgrath D.E."/>
            <person name="Sieber C.M.K."/>
            <person name="Emerson J.B."/>
            <person name="Anantharaman K."/>
            <person name="Thomas B.C."/>
            <person name="Malmstrom R."/>
            <person name="Stieglmeier M."/>
            <person name="Klingl A."/>
            <person name="Woyke T."/>
            <person name="Ryan C.M."/>
            <person name="Banfield J.F."/>
        </authorList>
    </citation>
    <scope>NUCLEOTIDE SEQUENCE [LARGE SCALE GENOMIC DNA]</scope>
</reference>
<protein>
    <submittedName>
        <fullName evidence="2">Uncharacterized protein</fullName>
    </submittedName>
</protein>
<organism evidence="2 3">
    <name type="scientific">Candidatus Magasanikbacteria bacterium CG_4_9_14_0_2_um_filter_42_11</name>
    <dbReference type="NCBI Taxonomy" id="1974643"/>
    <lineage>
        <taxon>Bacteria</taxon>
        <taxon>Candidatus Magasanikiibacteriota</taxon>
    </lineage>
</organism>
<accession>A0A2M8FB62</accession>
<proteinExistence type="predicted"/>
<comment type="caution">
    <text evidence="2">The sequence shown here is derived from an EMBL/GenBank/DDBJ whole genome shotgun (WGS) entry which is preliminary data.</text>
</comment>
<dbReference type="Proteomes" id="UP000231456">
    <property type="component" value="Unassembled WGS sequence"/>
</dbReference>
<gene>
    <name evidence="2" type="ORF">CO030_00170</name>
</gene>
<keyword evidence="1" id="KW-1133">Transmembrane helix</keyword>
<evidence type="ECO:0000256" key="1">
    <source>
        <dbReference type="SAM" id="Phobius"/>
    </source>
</evidence>
<keyword evidence="1" id="KW-0812">Transmembrane</keyword>
<keyword evidence="1" id="KW-0472">Membrane</keyword>
<feature type="transmembrane region" description="Helical" evidence="1">
    <location>
        <begin position="50"/>
        <end position="70"/>
    </location>
</feature>
<dbReference type="EMBL" id="PFRH01000005">
    <property type="protein sequence ID" value="PJC52951.1"/>
    <property type="molecule type" value="Genomic_DNA"/>
</dbReference>
<name>A0A2M8FB62_9BACT</name>
<dbReference type="AlphaFoldDB" id="A0A2M8FB62"/>
<evidence type="ECO:0000313" key="3">
    <source>
        <dbReference type="Proteomes" id="UP000231456"/>
    </source>
</evidence>
<sequence>MLITVYQSMFGKKKEPTALDRYEDPLSGFSSTDLKRGIWYVEHRELLKKIFMISFILFDVGFLGYALWGWGSYMIVGYTQDKQNEARSVAGFQNYAVQQTRYEASDLTFALPEVFQSADDVYDFVIDVDNPNERWVARVRYQFTYNGGVTEEREAILMPGVHQPIVVFGVHEVTRPSAVRFQPLSIEWRSIDPHVVFDIQDYLEKRNQFAVSDVSFTRAGDADIGGDRVTFTLANTSVFSYWDPQFFVELKDGQKRQGIAQVTIDQLLKQSVRPVDIRLFGPNLFVTDVTLYPTINFFDQDVFME</sequence>
<evidence type="ECO:0000313" key="2">
    <source>
        <dbReference type="EMBL" id="PJC52951.1"/>
    </source>
</evidence>